<evidence type="ECO:0000256" key="6">
    <source>
        <dbReference type="ARBA" id="ARBA00047334"/>
    </source>
</evidence>
<comment type="similarity">
    <text evidence="9 10">Belongs to the thiamine-phosphate synthase family.</text>
</comment>
<comment type="catalytic activity">
    <reaction evidence="7 9 10">
        <text>2-(2-carboxy-4-methylthiazol-5-yl)ethyl phosphate + 4-amino-2-methyl-5-(diphosphooxymethyl)pyrimidine + 2 H(+) = thiamine phosphate + CO2 + diphosphate</text>
        <dbReference type="Rhea" id="RHEA:47848"/>
        <dbReference type="ChEBI" id="CHEBI:15378"/>
        <dbReference type="ChEBI" id="CHEBI:16526"/>
        <dbReference type="ChEBI" id="CHEBI:33019"/>
        <dbReference type="ChEBI" id="CHEBI:37575"/>
        <dbReference type="ChEBI" id="CHEBI:57841"/>
        <dbReference type="ChEBI" id="CHEBI:62890"/>
        <dbReference type="EC" id="2.5.1.3"/>
    </reaction>
</comment>
<evidence type="ECO:0000313" key="13">
    <source>
        <dbReference type="EMBL" id="MCW3807193.1"/>
    </source>
</evidence>
<evidence type="ECO:0000256" key="4">
    <source>
        <dbReference type="ARBA" id="ARBA00022842"/>
    </source>
</evidence>
<feature type="binding site" evidence="9">
    <location>
        <begin position="133"/>
        <end position="135"/>
    </location>
    <ligand>
        <name>2-[(2R,5Z)-2-carboxy-4-methylthiazol-5(2H)-ylidene]ethyl phosphate</name>
        <dbReference type="ChEBI" id="CHEBI:62899"/>
    </ligand>
</feature>
<evidence type="ECO:0000256" key="9">
    <source>
        <dbReference type="HAMAP-Rule" id="MF_00097"/>
    </source>
</evidence>
<evidence type="ECO:0000256" key="11">
    <source>
        <dbReference type="RuleBase" id="RU004253"/>
    </source>
</evidence>
<evidence type="ECO:0000256" key="3">
    <source>
        <dbReference type="ARBA" id="ARBA00022723"/>
    </source>
</evidence>
<dbReference type="CDD" id="cd00564">
    <property type="entry name" value="TMP_TenI"/>
    <property type="match status" value="1"/>
</dbReference>
<dbReference type="InterPro" id="IPR013785">
    <property type="entry name" value="Aldolase_TIM"/>
</dbReference>
<dbReference type="PANTHER" id="PTHR20857:SF15">
    <property type="entry name" value="THIAMINE-PHOSPHATE SYNTHASE"/>
    <property type="match status" value="1"/>
</dbReference>
<comment type="function">
    <text evidence="9">Condenses 4-methyl-5-(beta-hydroxyethyl)thiazole monophosphate (THZ-P) and 2-methyl-4-amino-5-hydroxymethyl pyrimidine pyrophosphate (HMP-PP) to form thiamine monophosphate (TMP).</text>
</comment>
<dbReference type="InterPro" id="IPR034291">
    <property type="entry name" value="TMP_synthase"/>
</dbReference>
<feature type="binding site" evidence="9">
    <location>
        <begin position="36"/>
        <end position="40"/>
    </location>
    <ligand>
        <name>4-amino-2-methyl-5-(diphosphooxymethyl)pyrimidine</name>
        <dbReference type="ChEBI" id="CHEBI:57841"/>
    </ligand>
</feature>
<dbReference type="Pfam" id="PF02581">
    <property type="entry name" value="TMP-TENI"/>
    <property type="match status" value="1"/>
</dbReference>
<feature type="binding site" evidence="9">
    <location>
        <position position="88"/>
    </location>
    <ligand>
        <name>Mg(2+)</name>
        <dbReference type="ChEBI" id="CHEBI:18420"/>
    </ligand>
</feature>
<keyword evidence="3 9" id="KW-0479">Metal-binding</keyword>
<comment type="catalytic activity">
    <reaction evidence="8 9 10">
        <text>2-[(2R,5Z)-2-carboxy-4-methylthiazol-5(2H)-ylidene]ethyl phosphate + 4-amino-2-methyl-5-(diphosphooxymethyl)pyrimidine + 2 H(+) = thiamine phosphate + CO2 + diphosphate</text>
        <dbReference type="Rhea" id="RHEA:47844"/>
        <dbReference type="ChEBI" id="CHEBI:15378"/>
        <dbReference type="ChEBI" id="CHEBI:16526"/>
        <dbReference type="ChEBI" id="CHEBI:33019"/>
        <dbReference type="ChEBI" id="CHEBI:37575"/>
        <dbReference type="ChEBI" id="CHEBI:57841"/>
        <dbReference type="ChEBI" id="CHEBI:62899"/>
        <dbReference type="EC" id="2.5.1.3"/>
    </reaction>
</comment>
<protein>
    <recommendedName>
        <fullName evidence="9">Thiamine-phosphate synthase</fullName>
        <shortName evidence="9">TP synthase</shortName>
        <shortName evidence="9">TPS</shortName>
        <ecNumber evidence="9">2.5.1.3</ecNumber>
    </recommendedName>
    <alternativeName>
        <fullName evidence="9">Thiamine-phosphate pyrophosphorylase</fullName>
        <shortName evidence="9">TMP pyrophosphorylase</shortName>
        <shortName evidence="9">TMP-PPase</shortName>
    </alternativeName>
</protein>
<dbReference type="GO" id="GO:0004789">
    <property type="term" value="F:thiamine-phosphate diphosphorylase activity"/>
    <property type="evidence" value="ECO:0007669"/>
    <property type="project" value="UniProtKB-UniRule"/>
</dbReference>
<dbReference type="InterPro" id="IPR022998">
    <property type="entry name" value="ThiamineP_synth_TenI"/>
</dbReference>
<evidence type="ECO:0000256" key="8">
    <source>
        <dbReference type="ARBA" id="ARBA00047883"/>
    </source>
</evidence>
<keyword evidence="14" id="KW-1185">Reference proteome</keyword>
<dbReference type="EMBL" id="JAPDPI010000040">
    <property type="protein sequence ID" value="MCW3807193.1"/>
    <property type="molecule type" value="Genomic_DNA"/>
</dbReference>
<dbReference type="GO" id="GO:0005737">
    <property type="term" value="C:cytoplasm"/>
    <property type="evidence" value="ECO:0007669"/>
    <property type="project" value="TreeGrafter"/>
</dbReference>
<sequence length="222" mass="24779">MNKYIGRLHFVTFQNTEIPIEQQVQEYCAGGGNWVQLRLKNKTEEEIISIALKCQRICMEHNATFIINDYVDIAKKIDADGVHLGLNDCSVSEARKQLGEHKIIGATANTFEHIQQHVSEGVDYIGLGPFRFTQTKENLSPVLDFKGYMDIVSKCYTNKTDIPIIAIGGITTEDIMPLYNTGIYGIALSSYIAKSKNIGLTTIDILSEIGKGQSVNFTKKKK</sequence>
<keyword evidence="4 9" id="KW-0460">Magnesium</keyword>
<evidence type="ECO:0000313" key="14">
    <source>
        <dbReference type="Proteomes" id="UP001207408"/>
    </source>
</evidence>
<feature type="binding site" evidence="9">
    <location>
        <position position="68"/>
    </location>
    <ligand>
        <name>4-amino-2-methyl-5-(diphosphooxymethyl)pyrimidine</name>
        <dbReference type="ChEBI" id="CHEBI:57841"/>
    </ligand>
</feature>
<gene>
    <name evidence="9" type="primary">thiE</name>
    <name evidence="13" type="ORF">OM074_16270</name>
</gene>
<feature type="binding site" evidence="9">
    <location>
        <position position="169"/>
    </location>
    <ligand>
        <name>2-[(2R,5Z)-2-carboxy-4-methylthiazol-5(2H)-ylidene]ethyl phosphate</name>
        <dbReference type="ChEBI" id="CHEBI:62899"/>
    </ligand>
</feature>
<dbReference type="RefSeq" id="WP_301201356.1">
    <property type="nucleotide sequence ID" value="NZ_JAPDPI010000040.1"/>
</dbReference>
<feature type="binding site" evidence="9">
    <location>
        <position position="107"/>
    </location>
    <ligand>
        <name>4-amino-2-methyl-5-(diphosphooxymethyl)pyrimidine</name>
        <dbReference type="ChEBI" id="CHEBI:57841"/>
    </ligand>
</feature>
<dbReference type="Proteomes" id="UP001207408">
    <property type="component" value="Unassembled WGS sequence"/>
</dbReference>
<comment type="catalytic activity">
    <reaction evidence="6 9 10">
        <text>4-methyl-5-(2-phosphooxyethyl)-thiazole + 4-amino-2-methyl-5-(diphosphooxymethyl)pyrimidine + H(+) = thiamine phosphate + diphosphate</text>
        <dbReference type="Rhea" id="RHEA:22328"/>
        <dbReference type="ChEBI" id="CHEBI:15378"/>
        <dbReference type="ChEBI" id="CHEBI:33019"/>
        <dbReference type="ChEBI" id="CHEBI:37575"/>
        <dbReference type="ChEBI" id="CHEBI:57841"/>
        <dbReference type="ChEBI" id="CHEBI:58296"/>
        <dbReference type="EC" id="2.5.1.3"/>
    </reaction>
</comment>
<proteinExistence type="inferred from homology"/>
<dbReference type="GO" id="GO:0000287">
    <property type="term" value="F:magnesium ion binding"/>
    <property type="evidence" value="ECO:0007669"/>
    <property type="project" value="UniProtKB-UniRule"/>
</dbReference>
<dbReference type="InterPro" id="IPR036206">
    <property type="entry name" value="ThiamineP_synth_sf"/>
</dbReference>
<reference evidence="13" key="1">
    <citation type="submission" date="2022-10" db="EMBL/GenBank/DDBJ databases">
        <authorList>
            <person name="Yu W.X."/>
        </authorList>
    </citation>
    <scope>NUCLEOTIDE SEQUENCE</scope>
    <source>
        <strain evidence="13">D04</strain>
    </source>
</reference>
<dbReference type="AlphaFoldDB" id="A0AAE3MG21"/>
<evidence type="ECO:0000256" key="10">
    <source>
        <dbReference type="RuleBase" id="RU003826"/>
    </source>
</evidence>
<name>A0AAE3MG21_9BACT</name>
<accession>A0AAE3MG21</accession>
<feature type="binding site" evidence="9">
    <location>
        <position position="136"/>
    </location>
    <ligand>
        <name>4-amino-2-methyl-5-(diphosphooxymethyl)pyrimidine</name>
        <dbReference type="ChEBI" id="CHEBI:57841"/>
    </ligand>
</feature>
<dbReference type="GO" id="GO:0009229">
    <property type="term" value="P:thiamine diphosphate biosynthetic process"/>
    <property type="evidence" value="ECO:0007669"/>
    <property type="project" value="UniProtKB-UniRule"/>
</dbReference>
<organism evidence="13 14">
    <name type="scientific">Plebeiibacterium marinum</name>
    <dbReference type="NCBI Taxonomy" id="2992111"/>
    <lineage>
        <taxon>Bacteria</taxon>
        <taxon>Pseudomonadati</taxon>
        <taxon>Bacteroidota</taxon>
        <taxon>Bacteroidia</taxon>
        <taxon>Marinilabiliales</taxon>
        <taxon>Marinilabiliaceae</taxon>
        <taxon>Plebeiibacterium</taxon>
    </lineage>
</organism>
<dbReference type="HAMAP" id="MF_00097">
    <property type="entry name" value="TMP_synthase"/>
    <property type="match status" value="1"/>
</dbReference>
<dbReference type="Gene3D" id="3.20.20.70">
    <property type="entry name" value="Aldolase class I"/>
    <property type="match status" value="1"/>
</dbReference>
<dbReference type="PANTHER" id="PTHR20857">
    <property type="entry name" value="THIAMINE-PHOSPHATE PYROPHOSPHORYLASE"/>
    <property type="match status" value="1"/>
</dbReference>
<keyword evidence="2 9" id="KW-0808">Transferase</keyword>
<comment type="caution">
    <text evidence="13">The sequence shown here is derived from an EMBL/GenBank/DDBJ whole genome shotgun (WGS) entry which is preliminary data.</text>
</comment>
<dbReference type="NCBIfam" id="TIGR00693">
    <property type="entry name" value="thiE"/>
    <property type="match status" value="1"/>
</dbReference>
<evidence type="ECO:0000259" key="12">
    <source>
        <dbReference type="Pfam" id="PF02581"/>
    </source>
</evidence>
<feature type="domain" description="Thiamine phosphate synthase/TenI" evidence="12">
    <location>
        <begin position="10"/>
        <end position="192"/>
    </location>
</feature>
<evidence type="ECO:0000256" key="2">
    <source>
        <dbReference type="ARBA" id="ARBA00022679"/>
    </source>
</evidence>
<comment type="cofactor">
    <cofactor evidence="9">
        <name>Mg(2+)</name>
        <dbReference type="ChEBI" id="CHEBI:18420"/>
    </cofactor>
    <text evidence="9">Binds 1 Mg(2+) ion per subunit.</text>
</comment>
<evidence type="ECO:0000256" key="7">
    <source>
        <dbReference type="ARBA" id="ARBA00047851"/>
    </source>
</evidence>
<dbReference type="NCBIfam" id="NF000736">
    <property type="entry name" value="PRK00043.2-3"/>
    <property type="match status" value="1"/>
</dbReference>
<comment type="pathway">
    <text evidence="1 9 11">Cofactor biosynthesis; thiamine diphosphate biosynthesis; thiamine phosphate from 4-amino-2-methyl-5-diphosphomethylpyrimidine and 4-methyl-5-(2-phosphoethyl)-thiazole: step 1/1.</text>
</comment>
<evidence type="ECO:0000256" key="5">
    <source>
        <dbReference type="ARBA" id="ARBA00022977"/>
    </source>
</evidence>
<dbReference type="GO" id="GO:0009228">
    <property type="term" value="P:thiamine biosynthetic process"/>
    <property type="evidence" value="ECO:0007669"/>
    <property type="project" value="UniProtKB-KW"/>
</dbReference>
<dbReference type="EC" id="2.5.1.3" evidence="9"/>
<dbReference type="SUPFAM" id="SSF51391">
    <property type="entry name" value="Thiamin phosphate synthase"/>
    <property type="match status" value="1"/>
</dbReference>
<comment type="caution">
    <text evidence="9">Lacks conserved residue(s) required for the propagation of feature annotation.</text>
</comment>
<keyword evidence="5 9" id="KW-0784">Thiamine biosynthesis</keyword>
<feature type="binding site" evidence="9">
    <location>
        <position position="69"/>
    </location>
    <ligand>
        <name>Mg(2+)</name>
        <dbReference type="ChEBI" id="CHEBI:18420"/>
    </ligand>
</feature>
<evidence type="ECO:0000256" key="1">
    <source>
        <dbReference type="ARBA" id="ARBA00005165"/>
    </source>
</evidence>